<evidence type="ECO:0000256" key="5">
    <source>
        <dbReference type="ARBA" id="ARBA00022679"/>
    </source>
</evidence>
<dbReference type="STRING" id="633440.SAMN05421869_102207"/>
<protein>
    <recommendedName>
        <fullName evidence="3">histidine kinase</fullName>
        <ecNumber evidence="3">2.7.13.3</ecNumber>
    </recommendedName>
</protein>
<dbReference type="InterPro" id="IPR003594">
    <property type="entry name" value="HATPase_dom"/>
</dbReference>
<organism evidence="10 11">
    <name type="scientific">Nonomuraea jiangxiensis</name>
    <dbReference type="NCBI Taxonomy" id="633440"/>
    <lineage>
        <taxon>Bacteria</taxon>
        <taxon>Bacillati</taxon>
        <taxon>Actinomycetota</taxon>
        <taxon>Actinomycetes</taxon>
        <taxon>Streptosporangiales</taxon>
        <taxon>Streptosporangiaceae</taxon>
        <taxon>Nonomuraea</taxon>
    </lineage>
</organism>
<dbReference type="EMBL" id="FNDJ01000002">
    <property type="protein sequence ID" value="SDH40826.1"/>
    <property type="molecule type" value="Genomic_DNA"/>
</dbReference>
<dbReference type="EC" id="2.7.13.3" evidence="3"/>
<dbReference type="PROSITE" id="PS50109">
    <property type="entry name" value="HIS_KIN"/>
    <property type="match status" value="1"/>
</dbReference>
<dbReference type="SMART" id="SM00387">
    <property type="entry name" value="HATPase_c"/>
    <property type="match status" value="1"/>
</dbReference>
<dbReference type="SUPFAM" id="SSF47384">
    <property type="entry name" value="Homodimeric domain of signal transducing histidine kinase"/>
    <property type="match status" value="1"/>
</dbReference>
<dbReference type="AlphaFoldDB" id="A0A1G8C5L7"/>
<feature type="compositionally biased region" description="Basic and acidic residues" evidence="8">
    <location>
        <begin position="311"/>
        <end position="342"/>
    </location>
</feature>
<proteinExistence type="predicted"/>
<gene>
    <name evidence="10" type="ORF">SAMN05421869_102207</name>
</gene>
<dbReference type="Gene3D" id="3.30.450.40">
    <property type="match status" value="2"/>
</dbReference>
<feature type="compositionally biased region" description="Pro residues" evidence="8">
    <location>
        <begin position="354"/>
        <end position="368"/>
    </location>
</feature>
<dbReference type="InterPro" id="IPR003018">
    <property type="entry name" value="GAF"/>
</dbReference>
<keyword evidence="11" id="KW-1185">Reference proteome</keyword>
<dbReference type="InterPro" id="IPR050736">
    <property type="entry name" value="Sensor_HK_Regulatory"/>
</dbReference>
<evidence type="ECO:0000256" key="6">
    <source>
        <dbReference type="ARBA" id="ARBA00022777"/>
    </source>
</evidence>
<evidence type="ECO:0000256" key="1">
    <source>
        <dbReference type="ARBA" id="ARBA00000085"/>
    </source>
</evidence>
<dbReference type="FunFam" id="3.30.450.40:FF:000035">
    <property type="entry name" value="PAS sensor protein"/>
    <property type="match status" value="1"/>
</dbReference>
<evidence type="ECO:0000256" key="7">
    <source>
        <dbReference type="ARBA" id="ARBA00023012"/>
    </source>
</evidence>
<dbReference type="CDD" id="cd00082">
    <property type="entry name" value="HisKA"/>
    <property type="match status" value="1"/>
</dbReference>
<dbReference type="SUPFAM" id="SSF55781">
    <property type="entry name" value="GAF domain-like"/>
    <property type="match status" value="1"/>
</dbReference>
<dbReference type="InterPro" id="IPR005467">
    <property type="entry name" value="His_kinase_dom"/>
</dbReference>
<comment type="subcellular location">
    <subcellularLocation>
        <location evidence="2">Cell membrane</location>
    </subcellularLocation>
</comment>
<evidence type="ECO:0000256" key="3">
    <source>
        <dbReference type="ARBA" id="ARBA00012438"/>
    </source>
</evidence>
<feature type="domain" description="Histidine kinase" evidence="9">
    <location>
        <begin position="607"/>
        <end position="815"/>
    </location>
</feature>
<accession>A0A1G8C5L7</accession>
<evidence type="ECO:0000313" key="10">
    <source>
        <dbReference type="EMBL" id="SDH40826.1"/>
    </source>
</evidence>
<dbReference type="Gene3D" id="1.10.287.130">
    <property type="match status" value="1"/>
</dbReference>
<evidence type="ECO:0000259" key="9">
    <source>
        <dbReference type="PROSITE" id="PS50109"/>
    </source>
</evidence>
<dbReference type="PRINTS" id="PR00344">
    <property type="entry name" value="BCTRLSENSOR"/>
</dbReference>
<dbReference type="InterPro" id="IPR036097">
    <property type="entry name" value="HisK_dim/P_sf"/>
</dbReference>
<dbReference type="Gene3D" id="3.30.565.10">
    <property type="entry name" value="Histidine kinase-like ATPase, C-terminal domain"/>
    <property type="match status" value="1"/>
</dbReference>
<dbReference type="InterPro" id="IPR003661">
    <property type="entry name" value="HisK_dim/P_dom"/>
</dbReference>
<dbReference type="InterPro" id="IPR036890">
    <property type="entry name" value="HATPase_C_sf"/>
</dbReference>
<sequence length="841" mass="90911">MDVVGQEGLTALEWARKRFCAGEPVESGVRPWVLTSWERSRHMGVVPYQVPTVLDLDIDVDGRLIQAAAPVLDQLESQLSGIKVAVVLGDAHARVLQRRVGEPSLLRWLDHNLVVPGFGFPEQAIGTNGIGTALAERRPVLIWGREHYADIWGELVCAASPVRDPVSGRVEGVLNLACLDRFADAAMLGIAVDATARIEECLLEQTSQREQVLLRAFLAARREAGGGAAVACRPITEAVPIAPHDRHSLLEKAAELISADRTGVAVVLLSGGRSATLVSRAIENAAGTRGIAVEAILTDGSFWHVASGPREVQRDGPPEAQRDGSREAQRHEPGEARGDRPRAAPGDGAGVRWEPPPAVALAPLPPDDSLPDTPVTADDRWLLAVGEPGVGRLALQARERLSLLWEAGARVGTSLDVTRTAQELTEVAVPRFADFVAVDLPDPVPRGDAPGALDTGLRRIALATTLRNFDLAGVGALVHPHPATPQGHCLAGGQSVLKSELDGTLWLMAQDPAGTRKAHEQGIHSVIVVPMRARDVTLGVVSFYRSRRMSVFEEDDLALAEELVGRAAVCVDNARRYTHEHMMSAELERAAESLKQSLDRQRRFTTDASHELRTPLAGLRAQLEEAQLHPGETDLTALLDHALGDVDRLQAIITDLLLLARLEAVPATAFERVELARIVEGEVSRRFGDRCPVRLDLDPGVIVNAVPTQIRRVLGNLLDNARRHAAHAVVVRVSRAGDRAELSVTDDGPGIPEAEREHVFQRFARLDTARSRGYGGAGLGLAIARDIAHNHQGTLHVEEARPHGARFVFRLPLAEPPAAELAHTGPARPRRSHRTRRSPRT</sequence>
<feature type="region of interest" description="Disordered" evidence="8">
    <location>
        <begin position="308"/>
        <end position="375"/>
    </location>
</feature>
<evidence type="ECO:0000313" key="11">
    <source>
        <dbReference type="Proteomes" id="UP000199202"/>
    </source>
</evidence>
<keyword evidence="5" id="KW-0808">Transferase</keyword>
<dbReference type="PANTHER" id="PTHR43711:SF32">
    <property type="entry name" value="SENSOR-TYPE HISTIDINE KINASE PRRB"/>
    <property type="match status" value="1"/>
</dbReference>
<dbReference type="SMART" id="SM00388">
    <property type="entry name" value="HisKA"/>
    <property type="match status" value="1"/>
</dbReference>
<feature type="compositionally biased region" description="Basic residues" evidence="8">
    <location>
        <begin position="828"/>
        <end position="841"/>
    </location>
</feature>
<dbReference type="Pfam" id="PF02518">
    <property type="entry name" value="HATPase_c"/>
    <property type="match status" value="1"/>
</dbReference>
<keyword evidence="4" id="KW-0597">Phosphoprotein</keyword>
<evidence type="ECO:0000256" key="2">
    <source>
        <dbReference type="ARBA" id="ARBA00004236"/>
    </source>
</evidence>
<dbReference type="GO" id="GO:0000155">
    <property type="term" value="F:phosphorelay sensor kinase activity"/>
    <property type="evidence" value="ECO:0007669"/>
    <property type="project" value="InterPro"/>
</dbReference>
<dbReference type="Pfam" id="PF00512">
    <property type="entry name" value="HisKA"/>
    <property type="match status" value="1"/>
</dbReference>
<dbReference type="CDD" id="cd00075">
    <property type="entry name" value="HATPase"/>
    <property type="match status" value="1"/>
</dbReference>
<keyword evidence="7" id="KW-0902">Two-component regulatory system</keyword>
<evidence type="ECO:0000256" key="4">
    <source>
        <dbReference type="ARBA" id="ARBA00022553"/>
    </source>
</evidence>
<dbReference type="Pfam" id="PF01590">
    <property type="entry name" value="GAF"/>
    <property type="match status" value="2"/>
</dbReference>
<dbReference type="PANTHER" id="PTHR43711">
    <property type="entry name" value="TWO-COMPONENT HISTIDINE KINASE"/>
    <property type="match status" value="1"/>
</dbReference>
<dbReference type="SUPFAM" id="SSF55874">
    <property type="entry name" value="ATPase domain of HSP90 chaperone/DNA topoisomerase II/histidine kinase"/>
    <property type="match status" value="1"/>
</dbReference>
<evidence type="ECO:0000256" key="8">
    <source>
        <dbReference type="SAM" id="MobiDB-lite"/>
    </source>
</evidence>
<dbReference type="InterPro" id="IPR004358">
    <property type="entry name" value="Sig_transdc_His_kin-like_C"/>
</dbReference>
<dbReference type="RefSeq" id="WP_090929517.1">
    <property type="nucleotide sequence ID" value="NZ_FNDJ01000002.1"/>
</dbReference>
<dbReference type="InterPro" id="IPR029016">
    <property type="entry name" value="GAF-like_dom_sf"/>
</dbReference>
<keyword evidence="6 10" id="KW-0418">Kinase</keyword>
<reference evidence="10 11" key="1">
    <citation type="submission" date="2016-10" db="EMBL/GenBank/DDBJ databases">
        <authorList>
            <person name="de Groot N.N."/>
        </authorList>
    </citation>
    <scope>NUCLEOTIDE SEQUENCE [LARGE SCALE GENOMIC DNA]</scope>
    <source>
        <strain evidence="10 11">CGMCC 4.6533</strain>
    </source>
</reference>
<dbReference type="GO" id="GO:0005886">
    <property type="term" value="C:plasma membrane"/>
    <property type="evidence" value="ECO:0007669"/>
    <property type="project" value="UniProtKB-SubCell"/>
</dbReference>
<name>A0A1G8C5L7_9ACTN</name>
<feature type="region of interest" description="Disordered" evidence="8">
    <location>
        <begin position="818"/>
        <end position="841"/>
    </location>
</feature>
<comment type="catalytic activity">
    <reaction evidence="1">
        <text>ATP + protein L-histidine = ADP + protein N-phospho-L-histidine.</text>
        <dbReference type="EC" id="2.7.13.3"/>
    </reaction>
</comment>
<dbReference type="OrthoDB" id="118142at2"/>
<dbReference type="Proteomes" id="UP000199202">
    <property type="component" value="Unassembled WGS sequence"/>
</dbReference>